<keyword evidence="6" id="KW-0560">Oxidoreductase</keyword>
<evidence type="ECO:0000256" key="3">
    <source>
        <dbReference type="ARBA" id="ARBA00022763"/>
    </source>
</evidence>
<dbReference type="FunFam" id="2.60.120.590:FF:000004">
    <property type="entry name" value="DNA oxidative demethylase ALKBH2"/>
    <property type="match status" value="1"/>
</dbReference>
<gene>
    <name evidence="10" type="ORF">RM544_11175</name>
</gene>
<dbReference type="Proteomes" id="UP001249020">
    <property type="component" value="Unassembled WGS sequence"/>
</dbReference>
<dbReference type="EMBL" id="JAVRIE010000004">
    <property type="protein sequence ID" value="MDT0583101.1"/>
    <property type="molecule type" value="Genomic_DNA"/>
</dbReference>
<keyword evidence="4" id="KW-0460">Magnesium</keyword>
<evidence type="ECO:0000256" key="2">
    <source>
        <dbReference type="ARBA" id="ARBA00022723"/>
    </source>
</evidence>
<dbReference type="PANTHER" id="PTHR31212:SF4">
    <property type="entry name" value="ALPHA-KETOGLUTARATE-DEPENDENT DIOXYGENASE ALKB HOMOLOG 3"/>
    <property type="match status" value="1"/>
</dbReference>
<keyword evidence="2" id="KW-0479">Metal-binding</keyword>
<evidence type="ECO:0000256" key="4">
    <source>
        <dbReference type="ARBA" id="ARBA00022842"/>
    </source>
</evidence>
<dbReference type="GO" id="GO:0046872">
    <property type="term" value="F:metal ion binding"/>
    <property type="evidence" value="ECO:0007669"/>
    <property type="project" value="UniProtKB-KW"/>
</dbReference>
<keyword evidence="8" id="KW-0234">DNA repair</keyword>
<dbReference type="GO" id="GO:0016705">
    <property type="term" value="F:oxidoreductase activity, acting on paired donors, with incorporation or reduction of molecular oxygen"/>
    <property type="evidence" value="ECO:0007669"/>
    <property type="project" value="UniProtKB-ARBA"/>
</dbReference>
<dbReference type="GO" id="GO:0051213">
    <property type="term" value="F:dioxygenase activity"/>
    <property type="evidence" value="ECO:0007669"/>
    <property type="project" value="UniProtKB-KW"/>
</dbReference>
<sequence>MQKSLFPQNQLQSLPLVDAKVQFLENWLDSTTADDYFDQFHQQLDWQEGEIKIFGKTTKIPRLQAWYGDEGTDYQYSGVTMKPLKWTHQLLRLKEQCEALTGVSYNSVLANLYRDGSDSMGMHSDNEPELGLSPTIVSVSLGETRNFDFKHRVSGEKYRLPLSHGSVLVMSGSTQKYWLHGIAKTKKSQQARINLTFRQIRSNNQK</sequence>
<dbReference type="GO" id="GO:0016787">
    <property type="term" value="F:hydrolase activity"/>
    <property type="evidence" value="ECO:0007669"/>
    <property type="project" value="UniProtKB-ARBA"/>
</dbReference>
<keyword evidence="3" id="KW-0227">DNA damage</keyword>
<dbReference type="GO" id="GO:0006307">
    <property type="term" value="P:DNA alkylation repair"/>
    <property type="evidence" value="ECO:0007669"/>
    <property type="project" value="InterPro"/>
</dbReference>
<dbReference type="InterPro" id="IPR005123">
    <property type="entry name" value="Oxoglu/Fe-dep_dioxygenase_dom"/>
</dbReference>
<feature type="domain" description="Fe2OG dioxygenase" evidence="9">
    <location>
        <begin position="104"/>
        <end position="201"/>
    </location>
</feature>
<evidence type="ECO:0000256" key="8">
    <source>
        <dbReference type="ARBA" id="ARBA00023204"/>
    </source>
</evidence>
<keyword evidence="7" id="KW-0408">Iron</keyword>
<comment type="cofactor">
    <cofactor evidence="1">
        <name>Fe(2+)</name>
        <dbReference type="ChEBI" id="CHEBI:29033"/>
    </cofactor>
</comment>
<name>A0AAW8R4N9_9ALTE</name>
<evidence type="ECO:0000256" key="7">
    <source>
        <dbReference type="ARBA" id="ARBA00023004"/>
    </source>
</evidence>
<dbReference type="InterPro" id="IPR027450">
    <property type="entry name" value="AlkB-like"/>
</dbReference>
<evidence type="ECO:0000259" key="9">
    <source>
        <dbReference type="PROSITE" id="PS51471"/>
    </source>
</evidence>
<dbReference type="PROSITE" id="PS51471">
    <property type="entry name" value="FE2OG_OXY"/>
    <property type="match status" value="1"/>
</dbReference>
<dbReference type="GO" id="GO:0032451">
    <property type="term" value="F:demethylase activity"/>
    <property type="evidence" value="ECO:0007669"/>
    <property type="project" value="UniProtKB-ARBA"/>
</dbReference>
<organism evidence="10 11">
    <name type="scientific">Brumicola blandensis</name>
    <dbReference type="NCBI Taxonomy" id="3075611"/>
    <lineage>
        <taxon>Bacteria</taxon>
        <taxon>Pseudomonadati</taxon>
        <taxon>Pseudomonadota</taxon>
        <taxon>Gammaproteobacteria</taxon>
        <taxon>Alteromonadales</taxon>
        <taxon>Alteromonadaceae</taxon>
        <taxon>Brumicola</taxon>
    </lineage>
</organism>
<keyword evidence="5 10" id="KW-0223">Dioxygenase</keyword>
<protein>
    <submittedName>
        <fullName evidence="10">Alpha-ketoglutarate-dependent dioxygenase AlkB</fullName>
    </submittedName>
</protein>
<evidence type="ECO:0000256" key="1">
    <source>
        <dbReference type="ARBA" id="ARBA00001954"/>
    </source>
</evidence>
<keyword evidence="11" id="KW-1185">Reference proteome</keyword>
<dbReference type="GO" id="GO:0140097">
    <property type="term" value="F:catalytic activity, acting on DNA"/>
    <property type="evidence" value="ECO:0007669"/>
    <property type="project" value="UniProtKB-ARBA"/>
</dbReference>
<evidence type="ECO:0000256" key="6">
    <source>
        <dbReference type="ARBA" id="ARBA00023002"/>
    </source>
</evidence>
<evidence type="ECO:0000313" key="10">
    <source>
        <dbReference type="EMBL" id="MDT0583101.1"/>
    </source>
</evidence>
<comment type="caution">
    <text evidence="10">The sequence shown here is derived from an EMBL/GenBank/DDBJ whole genome shotgun (WGS) entry which is preliminary data.</text>
</comment>
<dbReference type="AlphaFoldDB" id="A0AAW8R4N9"/>
<dbReference type="RefSeq" id="WP_311361874.1">
    <property type="nucleotide sequence ID" value="NZ_JAVRIE010000004.1"/>
</dbReference>
<dbReference type="Gene3D" id="2.60.120.590">
    <property type="entry name" value="Alpha-ketoglutarate-dependent dioxygenase AlkB-like"/>
    <property type="match status" value="1"/>
</dbReference>
<accession>A0AAW8R4N9</accession>
<dbReference type="Pfam" id="PF13532">
    <property type="entry name" value="2OG-FeII_Oxy_2"/>
    <property type="match status" value="1"/>
</dbReference>
<dbReference type="InterPro" id="IPR037151">
    <property type="entry name" value="AlkB-like_sf"/>
</dbReference>
<dbReference type="PANTHER" id="PTHR31212">
    <property type="entry name" value="ALPHA-KETOGLUTARATE-DEPENDENT DIOXYGENASE ALKB HOMOLOG 3"/>
    <property type="match status" value="1"/>
</dbReference>
<dbReference type="InterPro" id="IPR032854">
    <property type="entry name" value="ALKBH3"/>
</dbReference>
<evidence type="ECO:0000313" key="11">
    <source>
        <dbReference type="Proteomes" id="UP001249020"/>
    </source>
</evidence>
<evidence type="ECO:0000256" key="5">
    <source>
        <dbReference type="ARBA" id="ARBA00022964"/>
    </source>
</evidence>
<proteinExistence type="predicted"/>
<dbReference type="SUPFAM" id="SSF51197">
    <property type="entry name" value="Clavaminate synthase-like"/>
    <property type="match status" value="1"/>
</dbReference>
<reference evidence="10 11" key="1">
    <citation type="submission" date="2023-09" db="EMBL/GenBank/DDBJ databases">
        <authorList>
            <person name="Rey-Velasco X."/>
        </authorList>
    </citation>
    <scope>NUCLEOTIDE SEQUENCE [LARGE SCALE GENOMIC DNA]</scope>
    <source>
        <strain evidence="10 11">W409</strain>
    </source>
</reference>